<organism evidence="2 3">
    <name type="scientific">Gallibacter intestinalis</name>
    <dbReference type="NCBI Taxonomy" id="2779356"/>
    <lineage>
        <taxon>Bacteria</taxon>
        <taxon>Bacillati</taxon>
        <taxon>Bacillota</taxon>
        <taxon>Clostridia</taxon>
        <taxon>Eubacteriales</taxon>
        <taxon>Eubacteriaceae</taxon>
        <taxon>Gallibacter</taxon>
    </lineage>
</organism>
<protein>
    <submittedName>
        <fullName evidence="2">Uncharacterized protein</fullName>
    </submittedName>
</protein>
<accession>A0ABR9QXV0</accession>
<dbReference type="RefSeq" id="WP_226385333.1">
    <property type="nucleotide sequence ID" value="NZ_JADCKA010000008.1"/>
</dbReference>
<gene>
    <name evidence="2" type="ORF">INF20_05240</name>
</gene>
<dbReference type="EMBL" id="JADCKA010000008">
    <property type="protein sequence ID" value="MBE5035683.1"/>
    <property type="molecule type" value="Genomic_DNA"/>
</dbReference>
<comment type="caution">
    <text evidence="2">The sequence shown here is derived from an EMBL/GenBank/DDBJ whole genome shotgun (WGS) entry which is preliminary data.</text>
</comment>
<proteinExistence type="predicted"/>
<name>A0ABR9QXV0_9FIRM</name>
<evidence type="ECO:0000256" key="1">
    <source>
        <dbReference type="SAM" id="Coils"/>
    </source>
</evidence>
<sequence>MINLKINNYGEIKVKAKGNLHELLVQMNRLSRVIKETMQEVEKCKEK</sequence>
<dbReference type="Proteomes" id="UP001516588">
    <property type="component" value="Unassembled WGS sequence"/>
</dbReference>
<reference evidence="2 3" key="1">
    <citation type="submission" date="2020-10" db="EMBL/GenBank/DDBJ databases">
        <title>ChiBAC.</title>
        <authorList>
            <person name="Zenner C."/>
            <person name="Hitch T.C.A."/>
            <person name="Clavel T."/>
        </authorList>
    </citation>
    <scope>NUCLEOTIDE SEQUENCE [LARGE SCALE GENOMIC DNA]</scope>
    <source>
        <strain evidence="2 3">DSM 108706</strain>
    </source>
</reference>
<keyword evidence="1" id="KW-0175">Coiled coil</keyword>
<keyword evidence="3" id="KW-1185">Reference proteome</keyword>
<feature type="coiled-coil region" evidence="1">
    <location>
        <begin position="20"/>
        <end position="47"/>
    </location>
</feature>
<evidence type="ECO:0000313" key="2">
    <source>
        <dbReference type="EMBL" id="MBE5035683.1"/>
    </source>
</evidence>
<evidence type="ECO:0000313" key="3">
    <source>
        <dbReference type="Proteomes" id="UP001516588"/>
    </source>
</evidence>